<keyword evidence="3" id="KW-1003">Cell membrane</keyword>
<dbReference type="InterPro" id="IPR032808">
    <property type="entry name" value="DoxX"/>
</dbReference>
<reference evidence="8 9" key="1">
    <citation type="submission" date="2023-08" db="EMBL/GenBank/DDBJ databases">
        <title>Pathogen: clinical or host-associated sample.</title>
        <authorList>
            <person name="Hergert J."/>
            <person name="Casey R."/>
            <person name="Wagner J."/>
            <person name="Young E.L."/>
            <person name="Oakeson K.F."/>
        </authorList>
    </citation>
    <scope>NUCLEOTIDE SEQUENCE [LARGE SCALE GENOMIC DNA]</scope>
    <source>
        <strain evidence="8 9">1760953</strain>
        <plasmid evidence="8 9">unnamed3</plasmid>
    </source>
</reference>
<evidence type="ECO:0000256" key="1">
    <source>
        <dbReference type="ARBA" id="ARBA00004651"/>
    </source>
</evidence>
<gene>
    <name evidence="8" type="ORF">Q9313_25845</name>
</gene>
<dbReference type="EMBL" id="CP132305">
    <property type="protein sequence ID" value="WLS00800.1"/>
    <property type="molecule type" value="Genomic_DNA"/>
</dbReference>
<evidence type="ECO:0000256" key="7">
    <source>
        <dbReference type="SAM" id="Phobius"/>
    </source>
</evidence>
<sequence>MKTETMPDLAPPLPQRLLEQAIQALERIPNDLIAVIARLSIAGVFWRSGETKLDGWSVSDNAVYLFENEYRLPLIDPWLAAHLAAFAEHFFPVLLVIGLASRFSALALLAMTLVIEIFVYPDAWPTHGTWAVCLLFIAARGPGLLSIDAVIARQTYTRHRSGG</sequence>
<evidence type="ECO:0000256" key="5">
    <source>
        <dbReference type="ARBA" id="ARBA00022989"/>
    </source>
</evidence>
<name>A0AA50H785_9HYPH</name>
<dbReference type="GO" id="GO:0005886">
    <property type="term" value="C:plasma membrane"/>
    <property type="evidence" value="ECO:0007669"/>
    <property type="project" value="UniProtKB-SubCell"/>
</dbReference>
<keyword evidence="8" id="KW-0614">Plasmid</keyword>
<feature type="transmembrane region" description="Helical" evidence="7">
    <location>
        <begin position="103"/>
        <end position="121"/>
    </location>
</feature>
<keyword evidence="4 7" id="KW-0812">Transmembrane</keyword>
<geneLocation type="plasmid" evidence="8 9">
    <name>unnamed3</name>
</geneLocation>
<dbReference type="Proteomes" id="UP001234585">
    <property type="component" value="Plasmid unnamed3"/>
</dbReference>
<evidence type="ECO:0000313" key="8">
    <source>
        <dbReference type="EMBL" id="WLS00800.1"/>
    </source>
</evidence>
<organism evidence="8 9">
    <name type="scientific">Shinella sumterensis</name>
    <dbReference type="NCBI Taxonomy" id="1967501"/>
    <lineage>
        <taxon>Bacteria</taxon>
        <taxon>Pseudomonadati</taxon>
        <taxon>Pseudomonadota</taxon>
        <taxon>Alphaproteobacteria</taxon>
        <taxon>Hyphomicrobiales</taxon>
        <taxon>Rhizobiaceae</taxon>
        <taxon>Shinella</taxon>
    </lineage>
</organism>
<dbReference type="AlphaFoldDB" id="A0AA50H785"/>
<keyword evidence="9" id="KW-1185">Reference proteome</keyword>
<dbReference type="PANTHER" id="PTHR33452">
    <property type="entry name" value="OXIDOREDUCTASE CATD-RELATED"/>
    <property type="match status" value="1"/>
</dbReference>
<dbReference type="InterPro" id="IPR051907">
    <property type="entry name" value="DoxX-like_oxidoreductase"/>
</dbReference>
<evidence type="ECO:0000256" key="2">
    <source>
        <dbReference type="ARBA" id="ARBA00006679"/>
    </source>
</evidence>
<proteinExistence type="inferred from homology"/>
<evidence type="ECO:0000256" key="6">
    <source>
        <dbReference type="ARBA" id="ARBA00023136"/>
    </source>
</evidence>
<keyword evidence="5 7" id="KW-1133">Transmembrane helix</keyword>
<keyword evidence="6 7" id="KW-0472">Membrane</keyword>
<comment type="subcellular location">
    <subcellularLocation>
        <location evidence="1">Cell membrane</location>
        <topology evidence="1">Multi-pass membrane protein</topology>
    </subcellularLocation>
</comment>
<comment type="similarity">
    <text evidence="2">Belongs to the DoxX family.</text>
</comment>
<evidence type="ECO:0000313" key="9">
    <source>
        <dbReference type="Proteomes" id="UP001234585"/>
    </source>
</evidence>
<evidence type="ECO:0000256" key="3">
    <source>
        <dbReference type="ARBA" id="ARBA00022475"/>
    </source>
</evidence>
<evidence type="ECO:0000256" key="4">
    <source>
        <dbReference type="ARBA" id="ARBA00022692"/>
    </source>
</evidence>
<dbReference type="PANTHER" id="PTHR33452:SF1">
    <property type="entry name" value="INNER MEMBRANE PROTEIN YPHA-RELATED"/>
    <property type="match status" value="1"/>
</dbReference>
<protein>
    <submittedName>
        <fullName evidence="8">DoxX family protein</fullName>
    </submittedName>
</protein>
<feature type="transmembrane region" description="Helical" evidence="7">
    <location>
        <begin position="127"/>
        <end position="151"/>
    </location>
</feature>
<dbReference type="Pfam" id="PF07681">
    <property type="entry name" value="DoxX"/>
    <property type="match status" value="1"/>
</dbReference>
<accession>A0AA50H785</accession>